<evidence type="ECO:0000313" key="3">
    <source>
        <dbReference type="Proteomes" id="UP000887540"/>
    </source>
</evidence>
<dbReference type="AlphaFoldDB" id="A0A914DSD4"/>
<organism evidence="3 4">
    <name type="scientific">Acrobeloides nanus</name>
    <dbReference type="NCBI Taxonomy" id="290746"/>
    <lineage>
        <taxon>Eukaryota</taxon>
        <taxon>Metazoa</taxon>
        <taxon>Ecdysozoa</taxon>
        <taxon>Nematoda</taxon>
        <taxon>Chromadorea</taxon>
        <taxon>Rhabditida</taxon>
        <taxon>Tylenchina</taxon>
        <taxon>Cephalobomorpha</taxon>
        <taxon>Cephaloboidea</taxon>
        <taxon>Cephalobidae</taxon>
        <taxon>Acrobeloides</taxon>
    </lineage>
</organism>
<evidence type="ECO:0000313" key="4">
    <source>
        <dbReference type="WBParaSite" id="ACRNAN_scaffold3559.g26914.t1"/>
    </source>
</evidence>
<protein>
    <submittedName>
        <fullName evidence="4">Uncharacterized protein</fullName>
    </submittedName>
</protein>
<keyword evidence="1" id="KW-1133">Transmembrane helix</keyword>
<accession>A0A914DSD4</accession>
<keyword evidence="2" id="KW-0732">Signal</keyword>
<name>A0A914DSD4_9BILA</name>
<keyword evidence="3" id="KW-1185">Reference proteome</keyword>
<feature type="signal peptide" evidence="2">
    <location>
        <begin position="1"/>
        <end position="19"/>
    </location>
</feature>
<keyword evidence="1" id="KW-0472">Membrane</keyword>
<sequence>MYLTQTVLILLLISCLAYGKETNQMTKMCKFDFRLVYENHDNIQNFLNNYIPGLCTHFIIDHMDALFNPILFKNFTTTMKRSIDSKIKFILHIMRKYSYKGGENRNTAEYVTKIIDWNNTNKNLTVNDDNYYKFLFKYVRDNSIDGLLVGIRSAGELIKMLKNKIKEEVGYVDDEAPNLKKDELLLIVELEQNLLIPYAYDKWQYEIKHFDYIIVQRYIVDLDYHLAYGDKPVMFYRMYVEHTINYKKIVNHLEDWNRDNLPTNKIIIEFSTDVRRFNKNSKIDPIYEPSNKYEMAKFKQEQVPYNEICININKGDVHVDRANEYIYFDDDDYFYFYNNIYGMASNAYLIKDIVNLGGVAINGINSDDYLGKCIPTIRFPLTRTLVCGVDESIRNSDLCSLPSNFSEILESLSKDYDLPSPFENGSFSDYKGDEIKQKIIRKSKDNKMLWYIGIAIILILLIMVLAMIFIM</sequence>
<keyword evidence="1" id="KW-0812">Transmembrane</keyword>
<dbReference type="Gene3D" id="3.10.50.10">
    <property type="match status" value="1"/>
</dbReference>
<evidence type="ECO:0000256" key="1">
    <source>
        <dbReference type="SAM" id="Phobius"/>
    </source>
</evidence>
<feature type="chain" id="PRO_5037801503" evidence="2">
    <location>
        <begin position="20"/>
        <end position="471"/>
    </location>
</feature>
<dbReference type="InterPro" id="IPR017853">
    <property type="entry name" value="GH"/>
</dbReference>
<feature type="transmembrane region" description="Helical" evidence="1">
    <location>
        <begin position="448"/>
        <end position="470"/>
    </location>
</feature>
<proteinExistence type="predicted"/>
<dbReference type="Proteomes" id="UP000887540">
    <property type="component" value="Unplaced"/>
</dbReference>
<evidence type="ECO:0000256" key="2">
    <source>
        <dbReference type="SAM" id="SignalP"/>
    </source>
</evidence>
<dbReference type="Gene3D" id="3.20.20.80">
    <property type="entry name" value="Glycosidases"/>
    <property type="match status" value="1"/>
</dbReference>
<dbReference type="WBParaSite" id="ACRNAN_scaffold3559.g26914.t1">
    <property type="protein sequence ID" value="ACRNAN_scaffold3559.g26914.t1"/>
    <property type="gene ID" value="ACRNAN_scaffold3559.g26914"/>
</dbReference>
<reference evidence="4" key="1">
    <citation type="submission" date="2022-11" db="UniProtKB">
        <authorList>
            <consortium name="WormBaseParasite"/>
        </authorList>
    </citation>
    <scope>IDENTIFICATION</scope>
</reference>
<dbReference type="SUPFAM" id="SSF51445">
    <property type="entry name" value="(Trans)glycosidases"/>
    <property type="match status" value="1"/>
</dbReference>
<dbReference type="InterPro" id="IPR029070">
    <property type="entry name" value="Chitinase_insertion_sf"/>
</dbReference>